<accession>A0A1B7TE95</accession>
<protein>
    <submittedName>
        <fullName evidence="7">RNA-binding domain-containing protein</fullName>
    </submittedName>
</protein>
<keyword evidence="8" id="KW-1185">Reference proteome</keyword>
<keyword evidence="2 4" id="KW-0694">RNA-binding</keyword>
<reference evidence="8" key="1">
    <citation type="journal article" date="2016" name="Proc. Natl. Acad. Sci. U.S.A.">
        <title>Comparative genomics of biotechnologically important yeasts.</title>
        <authorList>
            <person name="Riley R."/>
            <person name="Haridas S."/>
            <person name="Wolfe K.H."/>
            <person name="Lopes M.R."/>
            <person name="Hittinger C.T."/>
            <person name="Goeker M."/>
            <person name="Salamov A.A."/>
            <person name="Wisecaver J.H."/>
            <person name="Long T.M."/>
            <person name="Calvey C.H."/>
            <person name="Aerts A.L."/>
            <person name="Barry K.W."/>
            <person name="Choi C."/>
            <person name="Clum A."/>
            <person name="Coughlan A.Y."/>
            <person name="Deshpande S."/>
            <person name="Douglass A.P."/>
            <person name="Hanson S.J."/>
            <person name="Klenk H.-P."/>
            <person name="LaButti K.M."/>
            <person name="Lapidus A."/>
            <person name="Lindquist E.A."/>
            <person name="Lipzen A.M."/>
            <person name="Meier-Kolthoff J.P."/>
            <person name="Ohm R.A."/>
            <person name="Otillar R.P."/>
            <person name="Pangilinan J.L."/>
            <person name="Peng Y."/>
            <person name="Rokas A."/>
            <person name="Rosa C.A."/>
            <person name="Scheuner C."/>
            <person name="Sibirny A.A."/>
            <person name="Slot J.C."/>
            <person name="Stielow J.B."/>
            <person name="Sun H."/>
            <person name="Kurtzman C.P."/>
            <person name="Blackwell M."/>
            <person name="Grigoriev I.V."/>
            <person name="Jeffries T.W."/>
        </authorList>
    </citation>
    <scope>NUCLEOTIDE SEQUENCE [LARGE SCALE GENOMIC DNA]</scope>
    <source>
        <strain evidence="8">NRRL Y-1626</strain>
    </source>
</reference>
<dbReference type="GO" id="GO:0003723">
    <property type="term" value="F:RNA binding"/>
    <property type="evidence" value="ECO:0007669"/>
    <property type="project" value="UniProtKB-UniRule"/>
</dbReference>
<dbReference type="InterPro" id="IPR035979">
    <property type="entry name" value="RBD_domain_sf"/>
</dbReference>
<sequence length="230" mass="26435">VTKAAARAQKEKESKKEVEIITNEDLQNASSSNEEEKLNSDISGLSSSDEGEAFEGFDEGEEEEDKDGSHTIKKLDTTEKKTKDSETKSKKENKILYVSRLPQGFEEQELKKYFSQFGDINKCKIAKNKKTNKSRHYGFIKFYNDDDCDAAADSMDNYLLMGHLLRVKVVKGNSISKLRDYKKNIILKEKLKWKNLDKINSENVSKYEQEADSRHAQRLEKLKESGIDFE</sequence>
<dbReference type="SMART" id="SM00360">
    <property type="entry name" value="RRM"/>
    <property type="match status" value="1"/>
</dbReference>
<evidence type="ECO:0000256" key="5">
    <source>
        <dbReference type="SAM" id="MobiDB-lite"/>
    </source>
</evidence>
<feature type="non-terminal residue" evidence="7">
    <location>
        <position position="230"/>
    </location>
</feature>
<name>A0A1B7TE95_9ASCO</name>
<proteinExistence type="predicted"/>
<comment type="caution">
    <text evidence="7">The sequence shown here is derived from an EMBL/GenBank/DDBJ whole genome shotgun (WGS) entry which is preliminary data.</text>
</comment>
<feature type="compositionally biased region" description="Acidic residues" evidence="5">
    <location>
        <begin position="49"/>
        <end position="66"/>
    </location>
</feature>
<feature type="compositionally biased region" description="Basic and acidic residues" evidence="5">
    <location>
        <begin position="8"/>
        <end position="19"/>
    </location>
</feature>
<dbReference type="PROSITE" id="PS50102">
    <property type="entry name" value="RRM"/>
    <property type="match status" value="1"/>
</dbReference>
<evidence type="ECO:0000259" key="6">
    <source>
        <dbReference type="PROSITE" id="PS50102"/>
    </source>
</evidence>
<dbReference type="EMBL" id="LXPE01000012">
    <property type="protein sequence ID" value="OBA26985.1"/>
    <property type="molecule type" value="Genomic_DNA"/>
</dbReference>
<feature type="region of interest" description="Disordered" evidence="5">
    <location>
        <begin position="1"/>
        <end position="89"/>
    </location>
</feature>
<keyword evidence="3" id="KW-0539">Nucleus</keyword>
<feature type="non-terminal residue" evidence="7">
    <location>
        <position position="1"/>
    </location>
</feature>
<gene>
    <name evidence="7" type="ORF">HANVADRAFT_19202</name>
</gene>
<feature type="compositionally biased region" description="Basic and acidic residues" evidence="5">
    <location>
        <begin position="67"/>
        <end position="89"/>
    </location>
</feature>
<feature type="domain" description="RRM" evidence="6">
    <location>
        <begin position="94"/>
        <end position="172"/>
    </location>
</feature>
<dbReference type="PANTHER" id="PTHR46754">
    <property type="entry name" value="MKI67 FHA DOMAIN-INTERACTING NUCLEOLAR PHOSPHOPROTEIN"/>
    <property type="match status" value="1"/>
</dbReference>
<dbReference type="CDD" id="cd12307">
    <property type="entry name" value="RRM_NIFK_like"/>
    <property type="match status" value="1"/>
</dbReference>
<dbReference type="InterPro" id="IPR000504">
    <property type="entry name" value="RRM_dom"/>
</dbReference>
<evidence type="ECO:0000313" key="7">
    <source>
        <dbReference type="EMBL" id="OBA26985.1"/>
    </source>
</evidence>
<dbReference type="InterPro" id="IPR012677">
    <property type="entry name" value="Nucleotide-bd_a/b_plait_sf"/>
</dbReference>
<dbReference type="SUPFAM" id="SSF54928">
    <property type="entry name" value="RNA-binding domain, RBD"/>
    <property type="match status" value="1"/>
</dbReference>
<dbReference type="Gene3D" id="3.30.70.330">
    <property type="match status" value="1"/>
</dbReference>
<organism evidence="7 8">
    <name type="scientific">Hanseniaspora valbyensis NRRL Y-1626</name>
    <dbReference type="NCBI Taxonomy" id="766949"/>
    <lineage>
        <taxon>Eukaryota</taxon>
        <taxon>Fungi</taxon>
        <taxon>Dikarya</taxon>
        <taxon>Ascomycota</taxon>
        <taxon>Saccharomycotina</taxon>
        <taxon>Saccharomycetes</taxon>
        <taxon>Saccharomycodales</taxon>
        <taxon>Saccharomycodaceae</taxon>
        <taxon>Hanseniaspora</taxon>
    </lineage>
</organism>
<comment type="subcellular location">
    <subcellularLocation>
        <location evidence="1">Nucleus</location>
        <location evidence="1">Nucleolus</location>
    </subcellularLocation>
</comment>
<dbReference type="Pfam" id="PF00076">
    <property type="entry name" value="RRM_1"/>
    <property type="match status" value="1"/>
</dbReference>
<evidence type="ECO:0000256" key="3">
    <source>
        <dbReference type="ARBA" id="ARBA00023242"/>
    </source>
</evidence>
<dbReference type="Proteomes" id="UP000092321">
    <property type="component" value="Unassembled WGS sequence"/>
</dbReference>
<dbReference type="AlphaFoldDB" id="A0A1B7TE95"/>
<dbReference type="OrthoDB" id="3972564at2759"/>
<evidence type="ECO:0000256" key="2">
    <source>
        <dbReference type="ARBA" id="ARBA00022884"/>
    </source>
</evidence>
<dbReference type="GO" id="GO:0005730">
    <property type="term" value="C:nucleolus"/>
    <property type="evidence" value="ECO:0007669"/>
    <property type="project" value="UniProtKB-SubCell"/>
</dbReference>
<evidence type="ECO:0000256" key="4">
    <source>
        <dbReference type="PROSITE-ProRule" id="PRU00176"/>
    </source>
</evidence>
<evidence type="ECO:0000313" key="8">
    <source>
        <dbReference type="Proteomes" id="UP000092321"/>
    </source>
</evidence>
<evidence type="ECO:0000256" key="1">
    <source>
        <dbReference type="ARBA" id="ARBA00004604"/>
    </source>
</evidence>